<feature type="region of interest" description="Disordered" evidence="1">
    <location>
        <begin position="14"/>
        <end position="37"/>
    </location>
</feature>
<name>A0A7K1LQ23_9FLAO</name>
<dbReference type="EMBL" id="VJVW01000003">
    <property type="protein sequence ID" value="MUP42590.1"/>
    <property type="molecule type" value="Genomic_DNA"/>
</dbReference>
<dbReference type="RefSeq" id="WP_156275899.1">
    <property type="nucleotide sequence ID" value="NZ_BAABGI010000003.1"/>
</dbReference>
<evidence type="ECO:0000313" key="4">
    <source>
        <dbReference type="Proteomes" id="UP000460416"/>
    </source>
</evidence>
<evidence type="ECO:0000256" key="1">
    <source>
        <dbReference type="SAM" id="MobiDB-lite"/>
    </source>
</evidence>
<protein>
    <submittedName>
        <fullName evidence="3">Uncharacterized protein</fullName>
    </submittedName>
</protein>
<evidence type="ECO:0000256" key="2">
    <source>
        <dbReference type="SAM" id="Phobius"/>
    </source>
</evidence>
<keyword evidence="4" id="KW-1185">Reference proteome</keyword>
<dbReference type="OrthoDB" id="1454703at2"/>
<feature type="transmembrane region" description="Helical" evidence="2">
    <location>
        <begin position="67"/>
        <end position="86"/>
    </location>
</feature>
<dbReference type="Proteomes" id="UP000460416">
    <property type="component" value="Unassembled WGS sequence"/>
</dbReference>
<accession>A0A7K1LQ23</accession>
<keyword evidence="2" id="KW-0812">Transmembrane</keyword>
<dbReference type="AlphaFoldDB" id="A0A7K1LQ23"/>
<comment type="caution">
    <text evidence="3">The sequence shown here is derived from an EMBL/GenBank/DDBJ whole genome shotgun (WGS) entry which is preliminary data.</text>
</comment>
<feature type="compositionally biased region" description="Polar residues" evidence="1">
    <location>
        <begin position="14"/>
        <end position="33"/>
    </location>
</feature>
<evidence type="ECO:0000313" key="3">
    <source>
        <dbReference type="EMBL" id="MUP42590.1"/>
    </source>
</evidence>
<gene>
    <name evidence="3" type="ORF">FLP08_08395</name>
</gene>
<keyword evidence="2" id="KW-1133">Transmembrane helix</keyword>
<organism evidence="3 4">
    <name type="scientific">Christiangramia aestuarii</name>
    <dbReference type="NCBI Taxonomy" id="1028746"/>
    <lineage>
        <taxon>Bacteria</taxon>
        <taxon>Pseudomonadati</taxon>
        <taxon>Bacteroidota</taxon>
        <taxon>Flavobacteriia</taxon>
        <taxon>Flavobacteriales</taxon>
        <taxon>Flavobacteriaceae</taxon>
        <taxon>Christiangramia</taxon>
    </lineage>
</organism>
<sequence length="87" mass="9921">MNFGSTNDAAFQLESNAHHSNSKLSNDFNPGRDNTSRILERSRLTEEDLEEFLLNINKEHKKKHRKVLMISALLFISLAVVILVLSL</sequence>
<proteinExistence type="predicted"/>
<reference evidence="3 4" key="1">
    <citation type="submission" date="2019-07" db="EMBL/GenBank/DDBJ databases">
        <title>Gramella aestuarii sp. nov., isolated from a tidal flat, and emended description of Gramella echinicola.</title>
        <authorList>
            <person name="Liu L."/>
        </authorList>
    </citation>
    <scope>NUCLEOTIDE SEQUENCE [LARGE SCALE GENOMIC DNA]</scope>
    <source>
        <strain evidence="3 4">BS12</strain>
    </source>
</reference>
<keyword evidence="2" id="KW-0472">Membrane</keyword>